<protein>
    <submittedName>
        <fullName evidence="2">ATP diphosphatase</fullName>
        <ecNumber evidence="2">3.6.1.8</ecNumber>
    </submittedName>
</protein>
<dbReference type="GO" id="GO:0006950">
    <property type="term" value="P:response to stress"/>
    <property type="evidence" value="ECO:0007669"/>
    <property type="project" value="UniProtKB-ARBA"/>
</dbReference>
<proteinExistence type="predicted"/>
<dbReference type="InterPro" id="IPR004518">
    <property type="entry name" value="MazG-like_dom"/>
</dbReference>
<dbReference type="NCBIfam" id="NF007113">
    <property type="entry name" value="PRK09562.1"/>
    <property type="match status" value="1"/>
</dbReference>
<comment type="caution">
    <text evidence="2">The sequence shown here is derived from an EMBL/GenBank/DDBJ whole genome shotgun (WGS) entry which is preliminary data.</text>
</comment>
<dbReference type="InterPro" id="IPR048015">
    <property type="entry name" value="NTP-PPase_MazG-like_N"/>
</dbReference>
<dbReference type="GO" id="GO:0046081">
    <property type="term" value="P:dUTP catabolic process"/>
    <property type="evidence" value="ECO:0007669"/>
    <property type="project" value="TreeGrafter"/>
</dbReference>
<reference evidence="2 3" key="1">
    <citation type="submission" date="2020-03" db="EMBL/GenBank/DDBJ databases">
        <title>Genomic Encyclopedia of Type Strains, Phase IV (KMG-IV): sequencing the most valuable type-strain genomes for metagenomic binning, comparative biology and taxonomic classification.</title>
        <authorList>
            <person name="Goeker M."/>
        </authorList>
    </citation>
    <scope>NUCLEOTIDE SEQUENCE [LARGE SCALE GENOMIC DNA]</scope>
    <source>
        <strain evidence="2 3">DSM 16846</strain>
    </source>
</reference>
<dbReference type="GO" id="GO:0046052">
    <property type="term" value="P:UTP catabolic process"/>
    <property type="evidence" value="ECO:0007669"/>
    <property type="project" value="TreeGrafter"/>
</dbReference>
<dbReference type="EMBL" id="JAATJC010000001">
    <property type="protein sequence ID" value="NJC06206.1"/>
    <property type="molecule type" value="Genomic_DNA"/>
</dbReference>
<dbReference type="Gene3D" id="1.10.287.1080">
    <property type="entry name" value="MazG-like"/>
    <property type="match status" value="2"/>
</dbReference>
<dbReference type="RefSeq" id="WP_168069245.1">
    <property type="nucleotide sequence ID" value="NZ_JAATJC010000001.1"/>
</dbReference>
<organism evidence="2 3">
    <name type="scientific">Sphingomonas kaistensis</name>
    <dbReference type="NCBI Taxonomy" id="298708"/>
    <lineage>
        <taxon>Bacteria</taxon>
        <taxon>Pseudomonadati</taxon>
        <taxon>Pseudomonadota</taxon>
        <taxon>Alphaproteobacteria</taxon>
        <taxon>Sphingomonadales</taxon>
        <taxon>Sphingomonadaceae</taxon>
        <taxon>Sphingomonas</taxon>
    </lineage>
</organism>
<dbReference type="GO" id="GO:0046047">
    <property type="term" value="P:TTP catabolic process"/>
    <property type="evidence" value="ECO:0007669"/>
    <property type="project" value="TreeGrafter"/>
</dbReference>
<dbReference type="NCBIfam" id="TIGR00444">
    <property type="entry name" value="mazG"/>
    <property type="match status" value="1"/>
</dbReference>
<dbReference type="InterPro" id="IPR011551">
    <property type="entry name" value="NTP_PyrPHydrolase_MazG"/>
</dbReference>
<evidence type="ECO:0000259" key="1">
    <source>
        <dbReference type="Pfam" id="PF03819"/>
    </source>
</evidence>
<evidence type="ECO:0000313" key="2">
    <source>
        <dbReference type="EMBL" id="NJC06206.1"/>
    </source>
</evidence>
<dbReference type="GO" id="GO:0006203">
    <property type="term" value="P:dGTP catabolic process"/>
    <property type="evidence" value="ECO:0007669"/>
    <property type="project" value="TreeGrafter"/>
</dbReference>
<dbReference type="PANTHER" id="PTHR30522">
    <property type="entry name" value="NUCLEOSIDE TRIPHOSPHATE PYROPHOSPHOHYDROLASE"/>
    <property type="match status" value="1"/>
</dbReference>
<feature type="domain" description="NTP pyrophosphohydrolase MazG-like" evidence="1">
    <location>
        <begin position="176"/>
        <end position="229"/>
    </location>
</feature>
<dbReference type="SUPFAM" id="SSF101386">
    <property type="entry name" value="all-alpha NTP pyrophosphatases"/>
    <property type="match status" value="2"/>
</dbReference>
<sequence>MTERTSAQPDASAALARLMSVMARLRDPDKGCEWDTVQTFATIAPYTIEEAYEVADAIARGDLHDLKDELGDLALQIVFHAQIAAEAGHFTLHEVLDGISDKMERRHPHIFGDDAEGGHHRWEEIKASERAARADDPSVLAGVALALPALERAAKLQKRAARTGFDWPDVSGPRNKILEELEEVATAASDEEREEEIGDLLFAVVNLARFLKINPEEALRKGNAKFERRFRAIETTPGFTDMTLEEQEQLWAAQKQR</sequence>
<keyword evidence="2" id="KW-0378">Hydrolase</keyword>
<name>A0A7X5Y9V9_9SPHN</name>
<dbReference type="GO" id="GO:0046061">
    <property type="term" value="P:dATP catabolic process"/>
    <property type="evidence" value="ECO:0007669"/>
    <property type="project" value="TreeGrafter"/>
</dbReference>
<dbReference type="CDD" id="cd11528">
    <property type="entry name" value="NTP-PPase_MazG_Nterm"/>
    <property type="match status" value="1"/>
</dbReference>
<dbReference type="Pfam" id="PF03819">
    <property type="entry name" value="MazG"/>
    <property type="match status" value="2"/>
</dbReference>
<dbReference type="GO" id="GO:0047693">
    <property type="term" value="F:ATP diphosphatase activity"/>
    <property type="evidence" value="ECO:0007669"/>
    <property type="project" value="UniProtKB-EC"/>
</dbReference>
<keyword evidence="3" id="KW-1185">Reference proteome</keyword>
<dbReference type="CDD" id="cd11529">
    <property type="entry name" value="NTP-PPase_MazG_Cterm"/>
    <property type="match status" value="1"/>
</dbReference>
<evidence type="ECO:0000313" key="3">
    <source>
        <dbReference type="Proteomes" id="UP000558192"/>
    </source>
</evidence>
<dbReference type="AlphaFoldDB" id="A0A7X5Y9V9"/>
<accession>A0A7X5Y9V9</accession>
<dbReference type="EC" id="3.6.1.8" evidence="2"/>
<dbReference type="Proteomes" id="UP000558192">
    <property type="component" value="Unassembled WGS sequence"/>
</dbReference>
<dbReference type="FunFam" id="1.10.287.1080:FF:000001">
    <property type="entry name" value="Nucleoside triphosphate pyrophosphohydrolase"/>
    <property type="match status" value="1"/>
</dbReference>
<dbReference type="GO" id="GO:0046076">
    <property type="term" value="P:dTTP catabolic process"/>
    <property type="evidence" value="ECO:0007669"/>
    <property type="project" value="TreeGrafter"/>
</dbReference>
<dbReference type="PANTHER" id="PTHR30522:SF0">
    <property type="entry name" value="NUCLEOSIDE TRIPHOSPHATE PYROPHOSPHOHYDROLASE"/>
    <property type="match status" value="1"/>
</dbReference>
<dbReference type="InterPro" id="IPR048011">
    <property type="entry name" value="NTP-PPase_MazG-like_C"/>
</dbReference>
<gene>
    <name evidence="2" type="ORF">GGQ97_001999</name>
</gene>
<feature type="domain" description="NTP pyrophosphohydrolase MazG-like" evidence="1">
    <location>
        <begin position="38"/>
        <end position="111"/>
    </location>
</feature>